<feature type="domain" description="MADF" evidence="3">
    <location>
        <begin position="5"/>
        <end position="94"/>
    </location>
</feature>
<organism evidence="4 5">
    <name type="scientific">Zootermopsis nevadensis</name>
    <name type="common">Dampwood termite</name>
    <dbReference type="NCBI Taxonomy" id="136037"/>
    <lineage>
        <taxon>Eukaryota</taxon>
        <taxon>Metazoa</taxon>
        <taxon>Ecdysozoa</taxon>
        <taxon>Arthropoda</taxon>
        <taxon>Hexapoda</taxon>
        <taxon>Insecta</taxon>
        <taxon>Pterygota</taxon>
        <taxon>Neoptera</taxon>
        <taxon>Polyneoptera</taxon>
        <taxon>Dictyoptera</taxon>
        <taxon>Blattodea</taxon>
        <taxon>Blattoidea</taxon>
        <taxon>Termitoidae</taxon>
        <taxon>Termopsidae</taxon>
        <taxon>Zootermopsis</taxon>
    </lineage>
</organism>
<dbReference type="GO" id="GO:0005634">
    <property type="term" value="C:nucleus"/>
    <property type="evidence" value="ECO:0007669"/>
    <property type="project" value="TreeGrafter"/>
</dbReference>
<feature type="region of interest" description="Disordered" evidence="1">
    <location>
        <begin position="114"/>
        <end position="146"/>
    </location>
</feature>
<dbReference type="PANTHER" id="PTHR12243:SF67">
    <property type="entry name" value="COREPRESSOR OF PANGOLIN, ISOFORM A-RELATED"/>
    <property type="match status" value="1"/>
</dbReference>
<dbReference type="InParanoid" id="A0A067RB37"/>
<protein>
    <recommendedName>
        <fullName evidence="6">Transcription factor Adf-1</fullName>
    </recommendedName>
</protein>
<proteinExistence type="predicted"/>
<dbReference type="InterPro" id="IPR001005">
    <property type="entry name" value="SANT/Myb"/>
</dbReference>
<dbReference type="EMBL" id="KK852766">
    <property type="protein sequence ID" value="KDR16971.1"/>
    <property type="molecule type" value="Genomic_DNA"/>
</dbReference>
<dbReference type="PROSITE" id="PS51029">
    <property type="entry name" value="MADF"/>
    <property type="match status" value="1"/>
</dbReference>
<accession>A0A067RB37</accession>
<dbReference type="Proteomes" id="UP000027135">
    <property type="component" value="Unassembled WGS sequence"/>
</dbReference>
<dbReference type="CDD" id="cd00167">
    <property type="entry name" value="SANT"/>
    <property type="match status" value="1"/>
</dbReference>
<dbReference type="PROSITE" id="PS50090">
    <property type="entry name" value="MYB_LIKE"/>
    <property type="match status" value="1"/>
</dbReference>
<dbReference type="PANTHER" id="PTHR12243">
    <property type="entry name" value="MADF DOMAIN TRANSCRIPTION FACTOR"/>
    <property type="match status" value="1"/>
</dbReference>
<dbReference type="OMA" id="YSDNIHK"/>
<dbReference type="eggNOG" id="ENOG502S8A0">
    <property type="taxonomic scope" value="Eukaryota"/>
</dbReference>
<dbReference type="GO" id="GO:0005667">
    <property type="term" value="C:transcription regulator complex"/>
    <property type="evidence" value="ECO:0007669"/>
    <property type="project" value="TreeGrafter"/>
</dbReference>
<evidence type="ECO:0000313" key="4">
    <source>
        <dbReference type="EMBL" id="KDR16971.1"/>
    </source>
</evidence>
<dbReference type="InterPro" id="IPR006578">
    <property type="entry name" value="MADF-dom"/>
</dbReference>
<dbReference type="Pfam" id="PF10545">
    <property type="entry name" value="MADF_DNA_bdg"/>
    <property type="match status" value="1"/>
</dbReference>
<dbReference type="InterPro" id="IPR039353">
    <property type="entry name" value="TF_Adf1"/>
</dbReference>
<keyword evidence="5" id="KW-1185">Reference proteome</keyword>
<evidence type="ECO:0000256" key="1">
    <source>
        <dbReference type="SAM" id="MobiDB-lite"/>
    </source>
</evidence>
<feature type="domain" description="Myb-like" evidence="2">
    <location>
        <begin position="1"/>
        <end position="56"/>
    </location>
</feature>
<name>A0A067RB37_ZOONE</name>
<evidence type="ECO:0008006" key="6">
    <source>
        <dbReference type="Google" id="ProtNLM"/>
    </source>
</evidence>
<feature type="region of interest" description="Disordered" evidence="1">
    <location>
        <begin position="224"/>
        <end position="258"/>
    </location>
</feature>
<evidence type="ECO:0000259" key="3">
    <source>
        <dbReference type="PROSITE" id="PS51029"/>
    </source>
</evidence>
<evidence type="ECO:0000313" key="5">
    <source>
        <dbReference type="Proteomes" id="UP000027135"/>
    </source>
</evidence>
<reference evidence="4 5" key="1">
    <citation type="journal article" date="2014" name="Nat. Commun.">
        <title>Molecular traces of alternative social organization in a termite genome.</title>
        <authorList>
            <person name="Terrapon N."/>
            <person name="Li C."/>
            <person name="Robertson H.M."/>
            <person name="Ji L."/>
            <person name="Meng X."/>
            <person name="Booth W."/>
            <person name="Chen Z."/>
            <person name="Childers C.P."/>
            <person name="Glastad K.M."/>
            <person name="Gokhale K."/>
            <person name="Gowin J."/>
            <person name="Gronenberg W."/>
            <person name="Hermansen R.A."/>
            <person name="Hu H."/>
            <person name="Hunt B.G."/>
            <person name="Huylmans A.K."/>
            <person name="Khalil S.M."/>
            <person name="Mitchell R.D."/>
            <person name="Munoz-Torres M.C."/>
            <person name="Mustard J.A."/>
            <person name="Pan H."/>
            <person name="Reese J.T."/>
            <person name="Scharf M.E."/>
            <person name="Sun F."/>
            <person name="Vogel H."/>
            <person name="Xiao J."/>
            <person name="Yang W."/>
            <person name="Yang Z."/>
            <person name="Yang Z."/>
            <person name="Zhou J."/>
            <person name="Zhu J."/>
            <person name="Brent C.S."/>
            <person name="Elsik C.G."/>
            <person name="Goodisman M.A."/>
            <person name="Liberles D.A."/>
            <person name="Roe R.M."/>
            <person name="Vargo E.L."/>
            <person name="Vilcinskas A."/>
            <person name="Wang J."/>
            <person name="Bornberg-Bauer E."/>
            <person name="Korb J."/>
            <person name="Zhang G."/>
            <person name="Liebig J."/>
        </authorList>
    </citation>
    <scope>NUCLEOTIDE SEQUENCE [LARGE SCALE GENOMIC DNA]</scope>
    <source>
        <tissue evidence="4">Whole organism</tissue>
    </source>
</reference>
<feature type="compositionally biased region" description="Basic and acidic residues" evidence="1">
    <location>
        <begin position="118"/>
        <end position="130"/>
    </location>
</feature>
<evidence type="ECO:0000259" key="2">
    <source>
        <dbReference type="PROSITE" id="PS50090"/>
    </source>
</evidence>
<gene>
    <name evidence="4" type="ORF">L798_08913</name>
</gene>
<dbReference type="GO" id="GO:0006357">
    <property type="term" value="P:regulation of transcription by RNA polymerase II"/>
    <property type="evidence" value="ECO:0007669"/>
    <property type="project" value="TreeGrafter"/>
</dbReference>
<dbReference type="OrthoDB" id="10262320at2759"/>
<dbReference type="AlphaFoldDB" id="A0A067RB37"/>
<feature type="compositionally biased region" description="Polar residues" evidence="1">
    <location>
        <begin position="131"/>
        <end position="146"/>
    </location>
</feature>
<dbReference type="SMART" id="SM00595">
    <property type="entry name" value="MADF"/>
    <property type="match status" value="1"/>
</dbReference>
<sequence>MDDEKLIELVRRNEVLYDMTHPKYMDPSFKKSIWNEIGKELSTTGTQCKSRWTNIRDHFRRNLRKRTTKSGQAAQNNKKYKYEDILQFILPNISEMQTISNVPSPGENLNFNQEQEEAVDRDLQDREQADTPHQSSGNTNSTSLQSRKYLKRNYAATESPSSLLMKYIINRNETARKDTEDSLDAFLMAIGVTMKKFSPYYQHVAKGRIFSVVQEIELRQLQNEHSYAPGSETTASRPHSADMTSSSVSSIPDNKSNI</sequence>